<dbReference type="RefSeq" id="WP_179916623.1">
    <property type="nucleotide sequence ID" value="NZ_JACCDE010000024.1"/>
</dbReference>
<dbReference type="AlphaFoldDB" id="A0A7Z0RZ98"/>
<comment type="caution">
    <text evidence="9">The sequence shown here is derived from an EMBL/GenBank/DDBJ whole genome shotgun (WGS) entry which is preliminary data.</text>
</comment>
<evidence type="ECO:0000256" key="3">
    <source>
        <dbReference type="ARBA" id="ARBA00022692"/>
    </source>
</evidence>
<dbReference type="GO" id="GO:0016020">
    <property type="term" value="C:membrane"/>
    <property type="evidence" value="ECO:0007669"/>
    <property type="project" value="UniProtKB-SubCell"/>
</dbReference>
<dbReference type="SUPFAM" id="SSF103473">
    <property type="entry name" value="MFS general substrate transporter"/>
    <property type="match status" value="1"/>
</dbReference>
<dbReference type="PANTHER" id="PTHR23504">
    <property type="entry name" value="MAJOR FACILITATOR SUPERFAMILY DOMAIN-CONTAINING PROTEIN 10"/>
    <property type="match status" value="1"/>
</dbReference>
<sequence length="446" mass="46267">MSENGKLSNGDTDVSLDLGHPRDPNGNASDRSIGVVAKSSAGFNTLLAATFVVFLGYGTVLPILPLFLDRVLAVTTPGDVSLHTGLLTGVYTLALFGFAPLWGSLSDRLGRRPVLLWGLAGFALAMLGFSLTRNLPLAYGVRALAGAFAAAVIPVALAQAAECDDATRRARRFAWLSAASTLGFLSGPMLSGWLASIPMVMPQSEMLLGGPVAWPFVVTAGLAGAVWLLLYHHVREQSAHRPPADEPAGEPASPRAIGGFLTLTLLAMLGLGAFEVGLSLQARQSIGLDPFRVGLLFTECSLVMLAVQLLWSAYPPKRLSPGHLIGGAFLLMAGGILGLPYASGFWEAFVVVGLLGAGSGLLIPLLAYQVSLASGPAQGAALGKQTALASLGQAVGSAGAGMLFVGSALGTYWGLAVVLFVTAIVTFVVHYHPRVIALVKHAPRQD</sequence>
<feature type="transmembrane region" description="Helical" evidence="7">
    <location>
        <begin position="212"/>
        <end position="231"/>
    </location>
</feature>
<dbReference type="InterPro" id="IPR020846">
    <property type="entry name" value="MFS_dom"/>
</dbReference>
<dbReference type="PANTHER" id="PTHR23504:SF15">
    <property type="entry name" value="MAJOR FACILITATOR SUPERFAMILY (MFS) PROFILE DOMAIN-CONTAINING PROTEIN"/>
    <property type="match status" value="1"/>
</dbReference>
<dbReference type="CDD" id="cd17325">
    <property type="entry name" value="MFS_MdtG_SLC18_like"/>
    <property type="match status" value="1"/>
</dbReference>
<dbReference type="InterPro" id="IPR011701">
    <property type="entry name" value="MFS"/>
</dbReference>
<evidence type="ECO:0000256" key="4">
    <source>
        <dbReference type="ARBA" id="ARBA00022989"/>
    </source>
</evidence>
<dbReference type="PROSITE" id="PS50850">
    <property type="entry name" value="MFS"/>
    <property type="match status" value="1"/>
</dbReference>
<gene>
    <name evidence="9" type="ORF">HZS80_15690</name>
</gene>
<evidence type="ECO:0000256" key="6">
    <source>
        <dbReference type="SAM" id="MobiDB-lite"/>
    </source>
</evidence>
<keyword evidence="5 7" id="KW-0472">Membrane</keyword>
<keyword evidence="4 7" id="KW-1133">Transmembrane helix</keyword>
<dbReference type="Proteomes" id="UP000526892">
    <property type="component" value="Unassembled WGS sequence"/>
</dbReference>
<feature type="transmembrane region" description="Helical" evidence="7">
    <location>
        <begin position="173"/>
        <end position="200"/>
    </location>
</feature>
<feature type="domain" description="Major facilitator superfamily (MFS) profile" evidence="8">
    <location>
        <begin position="42"/>
        <end position="434"/>
    </location>
</feature>
<evidence type="ECO:0000256" key="5">
    <source>
        <dbReference type="ARBA" id="ARBA00023136"/>
    </source>
</evidence>
<dbReference type="Pfam" id="PF07690">
    <property type="entry name" value="MFS_1"/>
    <property type="match status" value="2"/>
</dbReference>
<keyword evidence="10" id="KW-1185">Reference proteome</keyword>
<evidence type="ECO:0000313" key="9">
    <source>
        <dbReference type="EMBL" id="NYS79139.1"/>
    </source>
</evidence>
<feature type="transmembrane region" description="Helical" evidence="7">
    <location>
        <begin position="114"/>
        <end position="131"/>
    </location>
</feature>
<evidence type="ECO:0000259" key="8">
    <source>
        <dbReference type="PROSITE" id="PS50850"/>
    </source>
</evidence>
<feature type="transmembrane region" description="Helical" evidence="7">
    <location>
        <begin position="46"/>
        <end position="68"/>
    </location>
</feature>
<keyword evidence="2" id="KW-0813">Transport</keyword>
<dbReference type="InterPro" id="IPR001958">
    <property type="entry name" value="Tet-R_TetA/multi-R_MdtG-like"/>
</dbReference>
<name>A0A7Z0RZ98_9GAMM</name>
<evidence type="ECO:0000256" key="1">
    <source>
        <dbReference type="ARBA" id="ARBA00004141"/>
    </source>
</evidence>
<dbReference type="EMBL" id="JACCDE010000024">
    <property type="protein sequence ID" value="NYS79139.1"/>
    <property type="molecule type" value="Genomic_DNA"/>
</dbReference>
<feature type="transmembrane region" description="Helical" evidence="7">
    <location>
        <begin position="348"/>
        <end position="368"/>
    </location>
</feature>
<dbReference type="GO" id="GO:0022857">
    <property type="term" value="F:transmembrane transporter activity"/>
    <property type="evidence" value="ECO:0007669"/>
    <property type="project" value="InterPro"/>
</dbReference>
<feature type="transmembrane region" description="Helical" evidence="7">
    <location>
        <begin position="412"/>
        <end position="431"/>
    </location>
</feature>
<feature type="transmembrane region" description="Helical" evidence="7">
    <location>
        <begin position="323"/>
        <end position="342"/>
    </location>
</feature>
<evidence type="ECO:0000313" key="10">
    <source>
        <dbReference type="Proteomes" id="UP000526892"/>
    </source>
</evidence>
<evidence type="ECO:0000256" key="7">
    <source>
        <dbReference type="SAM" id="Phobius"/>
    </source>
</evidence>
<feature type="transmembrane region" description="Helical" evidence="7">
    <location>
        <begin position="293"/>
        <end position="311"/>
    </location>
</feature>
<accession>A0A7Z0RZ98</accession>
<feature type="transmembrane region" description="Helical" evidence="7">
    <location>
        <begin position="252"/>
        <end position="273"/>
    </location>
</feature>
<feature type="region of interest" description="Disordered" evidence="6">
    <location>
        <begin position="1"/>
        <end position="30"/>
    </location>
</feature>
<feature type="transmembrane region" description="Helical" evidence="7">
    <location>
        <begin position="80"/>
        <end position="102"/>
    </location>
</feature>
<reference evidence="9 10" key="1">
    <citation type="journal article" date="2003" name="Extremophiles">
        <title>Halomonas glaciei sp. nov. isolated from fast ice of Adelie Land, Antarctica.</title>
        <authorList>
            <person name="Reddy G.S."/>
            <person name="Raghavan P.U."/>
            <person name="Sarita N.B."/>
            <person name="Prakash J.S."/>
            <person name="Nagesh N."/>
            <person name="Delille D."/>
            <person name="Shivaji S."/>
        </authorList>
    </citation>
    <scope>NUCLEOTIDE SEQUENCE [LARGE SCALE GENOMIC DNA]</scope>
    <source>
        <strain evidence="9 10">DD39</strain>
    </source>
</reference>
<evidence type="ECO:0000256" key="2">
    <source>
        <dbReference type="ARBA" id="ARBA00022448"/>
    </source>
</evidence>
<feature type="compositionally biased region" description="Polar residues" evidence="6">
    <location>
        <begin position="1"/>
        <end position="12"/>
    </location>
</feature>
<keyword evidence="3 7" id="KW-0812">Transmembrane</keyword>
<protein>
    <submittedName>
        <fullName evidence="9">MFS transporter</fullName>
    </submittedName>
</protein>
<feature type="transmembrane region" description="Helical" evidence="7">
    <location>
        <begin position="137"/>
        <end position="161"/>
    </location>
</feature>
<dbReference type="InterPro" id="IPR036259">
    <property type="entry name" value="MFS_trans_sf"/>
</dbReference>
<organism evidence="9 10">
    <name type="scientific">Vreelandella glaciei</name>
    <dbReference type="NCBI Taxonomy" id="186761"/>
    <lineage>
        <taxon>Bacteria</taxon>
        <taxon>Pseudomonadati</taxon>
        <taxon>Pseudomonadota</taxon>
        <taxon>Gammaproteobacteria</taxon>
        <taxon>Oceanospirillales</taxon>
        <taxon>Halomonadaceae</taxon>
        <taxon>Vreelandella</taxon>
    </lineage>
</organism>
<proteinExistence type="predicted"/>
<dbReference type="PRINTS" id="PR01035">
    <property type="entry name" value="TCRTETA"/>
</dbReference>
<dbReference type="Gene3D" id="1.20.1250.20">
    <property type="entry name" value="MFS general substrate transporter like domains"/>
    <property type="match status" value="1"/>
</dbReference>
<comment type="subcellular location">
    <subcellularLocation>
        <location evidence="1">Membrane</location>
        <topology evidence="1">Multi-pass membrane protein</topology>
    </subcellularLocation>
</comment>